<dbReference type="AlphaFoldDB" id="A0A162BZ97"/>
<dbReference type="Proteomes" id="UP000076858">
    <property type="component" value="Unassembled WGS sequence"/>
</dbReference>
<accession>A0A162BZ97</accession>
<gene>
    <name evidence="1" type="ORF">APZ42_005002</name>
</gene>
<comment type="caution">
    <text evidence="1">The sequence shown here is derived from an EMBL/GenBank/DDBJ whole genome shotgun (WGS) entry which is preliminary data.</text>
</comment>
<dbReference type="EMBL" id="LRGB01014342">
    <property type="protein sequence ID" value="KZR99220.1"/>
    <property type="molecule type" value="Genomic_DNA"/>
</dbReference>
<evidence type="ECO:0000313" key="1">
    <source>
        <dbReference type="EMBL" id="KZR99220.1"/>
    </source>
</evidence>
<name>A0A162BZ97_9CRUS</name>
<keyword evidence="2" id="KW-1185">Reference proteome</keyword>
<sequence>MLCLIQKIVIFDGGLGRGVGGNVFSRVKEKVFDEDPRVHVILGFQPNFTFDDFSESFLKISFPSL</sequence>
<reference evidence="1 2" key="1">
    <citation type="submission" date="2016-03" db="EMBL/GenBank/DDBJ databases">
        <title>EvidentialGene: Evidence-directed Construction of Genes on Genomes.</title>
        <authorList>
            <person name="Gilbert D.G."/>
            <person name="Choi J.-H."/>
            <person name="Mockaitis K."/>
            <person name="Colbourne J."/>
            <person name="Pfrender M."/>
        </authorList>
    </citation>
    <scope>NUCLEOTIDE SEQUENCE [LARGE SCALE GENOMIC DNA]</scope>
    <source>
        <strain evidence="1 2">Xinb3</strain>
        <tissue evidence="1">Complete organism</tissue>
    </source>
</reference>
<evidence type="ECO:0000313" key="2">
    <source>
        <dbReference type="Proteomes" id="UP000076858"/>
    </source>
</evidence>
<organism evidence="1 2">
    <name type="scientific">Daphnia magna</name>
    <dbReference type="NCBI Taxonomy" id="35525"/>
    <lineage>
        <taxon>Eukaryota</taxon>
        <taxon>Metazoa</taxon>
        <taxon>Ecdysozoa</taxon>
        <taxon>Arthropoda</taxon>
        <taxon>Crustacea</taxon>
        <taxon>Branchiopoda</taxon>
        <taxon>Diplostraca</taxon>
        <taxon>Cladocera</taxon>
        <taxon>Anomopoda</taxon>
        <taxon>Daphniidae</taxon>
        <taxon>Daphnia</taxon>
    </lineage>
</organism>
<proteinExistence type="predicted"/>
<protein>
    <submittedName>
        <fullName evidence="1">Uncharacterized protein</fullName>
    </submittedName>
</protein>